<proteinExistence type="predicted"/>
<sequence>MSAFTETLAELGISTKTYPHGPEWCNVKPWKAASSGHFDAKSTLPSDMGTTRRLQPPAPKPCIEEGSLRYPGTYVPPPSLPDKAKLHFSINFMGQGVDGITVPVVVKSTATVAEVITAAVEKLRATTGSSVSYSKLRVTGLFSESGRPLAPGCRLHSQGQLAPSA</sequence>
<keyword evidence="3" id="KW-1185">Reference proteome</keyword>
<comment type="caution">
    <text evidence="2">The sequence shown here is derived from an EMBL/GenBank/DDBJ whole genome shotgun (WGS) entry which is preliminary data.</text>
</comment>
<protein>
    <submittedName>
        <fullName evidence="2">Uncharacterized protein</fullName>
    </submittedName>
</protein>
<dbReference type="EMBL" id="BLLF01005126">
    <property type="protein sequence ID" value="GFH30758.1"/>
    <property type="molecule type" value="Genomic_DNA"/>
</dbReference>
<organism evidence="2 3">
    <name type="scientific">Haematococcus lacustris</name>
    <name type="common">Green alga</name>
    <name type="synonym">Haematococcus pluvialis</name>
    <dbReference type="NCBI Taxonomy" id="44745"/>
    <lineage>
        <taxon>Eukaryota</taxon>
        <taxon>Viridiplantae</taxon>
        <taxon>Chlorophyta</taxon>
        <taxon>core chlorophytes</taxon>
        <taxon>Chlorophyceae</taxon>
        <taxon>CS clade</taxon>
        <taxon>Chlamydomonadales</taxon>
        <taxon>Haematococcaceae</taxon>
        <taxon>Haematococcus</taxon>
    </lineage>
</organism>
<evidence type="ECO:0000256" key="1">
    <source>
        <dbReference type="SAM" id="MobiDB-lite"/>
    </source>
</evidence>
<feature type="compositionally biased region" description="Polar residues" evidence="1">
    <location>
        <begin position="43"/>
        <end position="53"/>
    </location>
</feature>
<dbReference type="AlphaFoldDB" id="A0A6A0ADL7"/>
<evidence type="ECO:0000313" key="2">
    <source>
        <dbReference type="EMBL" id="GFH30758.1"/>
    </source>
</evidence>
<feature type="region of interest" description="Disordered" evidence="1">
    <location>
        <begin position="39"/>
        <end position="60"/>
    </location>
</feature>
<gene>
    <name evidence="2" type="ORF">HaLaN_29676</name>
</gene>
<dbReference type="Proteomes" id="UP000485058">
    <property type="component" value="Unassembled WGS sequence"/>
</dbReference>
<evidence type="ECO:0000313" key="3">
    <source>
        <dbReference type="Proteomes" id="UP000485058"/>
    </source>
</evidence>
<reference evidence="2 3" key="1">
    <citation type="submission" date="2020-02" db="EMBL/GenBank/DDBJ databases">
        <title>Draft genome sequence of Haematococcus lacustris strain NIES-144.</title>
        <authorList>
            <person name="Morimoto D."/>
            <person name="Nakagawa S."/>
            <person name="Yoshida T."/>
            <person name="Sawayama S."/>
        </authorList>
    </citation>
    <scope>NUCLEOTIDE SEQUENCE [LARGE SCALE GENOMIC DNA]</scope>
    <source>
        <strain evidence="2 3">NIES-144</strain>
    </source>
</reference>
<name>A0A6A0ADL7_HAELA</name>
<accession>A0A6A0ADL7</accession>